<dbReference type="Pfam" id="PF13671">
    <property type="entry name" value="AAA_33"/>
    <property type="match status" value="1"/>
</dbReference>
<protein>
    <submittedName>
        <fullName evidence="1">AAA domain-containing protein</fullName>
    </submittedName>
</protein>
<dbReference type="AlphaFoldDB" id="A0A380S6F6"/>
<dbReference type="SUPFAM" id="SSF52540">
    <property type="entry name" value="P-loop containing nucleoside triphosphate hydrolases"/>
    <property type="match status" value="1"/>
</dbReference>
<reference evidence="1 2" key="1">
    <citation type="submission" date="2017-08" db="EMBL/GenBank/DDBJ databases">
        <authorList>
            <person name="de Groot N.N."/>
        </authorList>
    </citation>
    <scope>NUCLEOTIDE SEQUENCE [LARGE SCALE GENOMIC DNA]</scope>
    <source>
        <strain evidence="1 2">HM2</strain>
    </source>
</reference>
<name>A0A380S6F6_FIBSU</name>
<dbReference type="Gene3D" id="3.40.50.300">
    <property type="entry name" value="P-loop containing nucleotide triphosphate hydrolases"/>
    <property type="match status" value="1"/>
</dbReference>
<dbReference type="RefSeq" id="WP_109573199.1">
    <property type="nucleotide sequence ID" value="NZ_UHJL01000003.1"/>
</dbReference>
<dbReference type="EMBL" id="UHJL01000003">
    <property type="protein sequence ID" value="SUQ24817.1"/>
    <property type="molecule type" value="Genomic_DNA"/>
</dbReference>
<gene>
    <name evidence="1" type="ORF">SAMN05661053_2231</name>
</gene>
<dbReference type="InterPro" id="IPR027417">
    <property type="entry name" value="P-loop_NTPase"/>
</dbReference>
<evidence type="ECO:0000313" key="1">
    <source>
        <dbReference type="EMBL" id="SUQ24817.1"/>
    </source>
</evidence>
<evidence type="ECO:0000313" key="2">
    <source>
        <dbReference type="Proteomes" id="UP000255423"/>
    </source>
</evidence>
<proteinExistence type="predicted"/>
<sequence>MKLIIFTGPPASGKSSLANNLGKKLHIDVISKDEFKIRLFEKYGFRNHDEKKKLSLLGEQQLFESIKLHVDVGCDVIVDNNFKTFDVVRAIIKKRDVDLFCIDVYADYEILARRYNDRIARGNRHTALFTLNQYPVVDGVSIFHKPIDRYDVERIQQNVVEKTLGENVLRVNTDNIENDFDEIYFSVESFVLRKIL</sequence>
<organism evidence="1 2">
    <name type="scientific">Fibrobacter succinogenes</name>
    <name type="common">Bacteroides succinogenes</name>
    <dbReference type="NCBI Taxonomy" id="833"/>
    <lineage>
        <taxon>Bacteria</taxon>
        <taxon>Pseudomonadati</taxon>
        <taxon>Fibrobacterota</taxon>
        <taxon>Fibrobacteria</taxon>
        <taxon>Fibrobacterales</taxon>
        <taxon>Fibrobacteraceae</taxon>
        <taxon>Fibrobacter</taxon>
    </lineage>
</organism>
<accession>A0A380S6F6</accession>
<dbReference type="Proteomes" id="UP000255423">
    <property type="component" value="Unassembled WGS sequence"/>
</dbReference>